<evidence type="ECO:0000256" key="11">
    <source>
        <dbReference type="ARBA" id="ARBA00022989"/>
    </source>
</evidence>
<evidence type="ECO:0000256" key="10">
    <source>
        <dbReference type="ARBA" id="ARBA00022840"/>
    </source>
</evidence>
<feature type="transmembrane region" description="Helical" evidence="14">
    <location>
        <begin position="12"/>
        <end position="36"/>
    </location>
</feature>
<evidence type="ECO:0000313" key="17">
    <source>
        <dbReference type="Proteomes" id="UP000771797"/>
    </source>
</evidence>
<comment type="subcellular location">
    <subcellularLocation>
        <location evidence="2">Cell membrane</location>
        <topology evidence="2">Multi-pass membrane protein</topology>
    </subcellularLocation>
</comment>
<dbReference type="PRINTS" id="PR00344">
    <property type="entry name" value="BCTRLSENSOR"/>
</dbReference>
<gene>
    <name evidence="16" type="ORF">A6D6_02952</name>
</gene>
<keyword evidence="17" id="KW-1185">Reference proteome</keyword>
<keyword evidence="8" id="KW-0547">Nucleotide-binding</keyword>
<dbReference type="RefSeq" id="WP_133492791.1">
    <property type="nucleotide sequence ID" value="NZ_AQPF01000028.1"/>
</dbReference>
<dbReference type="InterPro" id="IPR013767">
    <property type="entry name" value="PAS_fold"/>
</dbReference>
<dbReference type="GO" id="GO:0016301">
    <property type="term" value="F:kinase activity"/>
    <property type="evidence" value="ECO:0007669"/>
    <property type="project" value="UniProtKB-KW"/>
</dbReference>
<dbReference type="SMART" id="SM00387">
    <property type="entry name" value="HATPase_c"/>
    <property type="match status" value="1"/>
</dbReference>
<dbReference type="InterPro" id="IPR036890">
    <property type="entry name" value="HATPase_C_sf"/>
</dbReference>
<evidence type="ECO:0000256" key="2">
    <source>
        <dbReference type="ARBA" id="ARBA00004651"/>
    </source>
</evidence>
<feature type="domain" description="Histidine kinase" evidence="15">
    <location>
        <begin position="426"/>
        <end position="533"/>
    </location>
</feature>
<evidence type="ECO:0000256" key="6">
    <source>
        <dbReference type="ARBA" id="ARBA00022679"/>
    </source>
</evidence>
<dbReference type="InterPro" id="IPR050980">
    <property type="entry name" value="2C_sensor_his_kinase"/>
</dbReference>
<evidence type="ECO:0000259" key="15">
    <source>
        <dbReference type="PROSITE" id="PS50109"/>
    </source>
</evidence>
<keyword evidence="7 14" id="KW-0812">Transmembrane</keyword>
<evidence type="ECO:0000256" key="3">
    <source>
        <dbReference type="ARBA" id="ARBA00012438"/>
    </source>
</evidence>
<dbReference type="InterPro" id="IPR029151">
    <property type="entry name" value="Sensor-like_sf"/>
</dbReference>
<dbReference type="InterPro" id="IPR000014">
    <property type="entry name" value="PAS"/>
</dbReference>
<keyword evidence="10" id="KW-0067">ATP-binding</keyword>
<dbReference type="Pfam" id="PF02518">
    <property type="entry name" value="HATPase_c"/>
    <property type="match status" value="1"/>
</dbReference>
<dbReference type="Gene3D" id="1.10.287.130">
    <property type="match status" value="1"/>
</dbReference>
<evidence type="ECO:0000256" key="13">
    <source>
        <dbReference type="ARBA" id="ARBA00023136"/>
    </source>
</evidence>
<dbReference type="InterPro" id="IPR005467">
    <property type="entry name" value="His_kinase_dom"/>
</dbReference>
<evidence type="ECO:0000256" key="8">
    <source>
        <dbReference type="ARBA" id="ARBA00022741"/>
    </source>
</evidence>
<dbReference type="InterPro" id="IPR003594">
    <property type="entry name" value="HATPase_dom"/>
</dbReference>
<dbReference type="PANTHER" id="PTHR44936">
    <property type="entry name" value="SENSOR PROTEIN CREC"/>
    <property type="match status" value="1"/>
</dbReference>
<evidence type="ECO:0000256" key="7">
    <source>
        <dbReference type="ARBA" id="ARBA00022692"/>
    </source>
</evidence>
<proteinExistence type="predicted"/>
<evidence type="ECO:0000256" key="1">
    <source>
        <dbReference type="ARBA" id="ARBA00000085"/>
    </source>
</evidence>
<dbReference type="PROSITE" id="PS50109">
    <property type="entry name" value="HIS_KIN"/>
    <property type="match status" value="1"/>
</dbReference>
<keyword evidence="12" id="KW-0902">Two-component regulatory system</keyword>
<feature type="transmembrane region" description="Helical" evidence="14">
    <location>
        <begin position="175"/>
        <end position="197"/>
    </location>
</feature>
<dbReference type="EMBL" id="AQPF01000028">
    <property type="protein sequence ID" value="KAF0804586.1"/>
    <property type="molecule type" value="Genomic_DNA"/>
</dbReference>
<evidence type="ECO:0000256" key="12">
    <source>
        <dbReference type="ARBA" id="ARBA00023012"/>
    </source>
</evidence>
<dbReference type="Proteomes" id="UP000771797">
    <property type="component" value="Unassembled WGS sequence"/>
</dbReference>
<keyword evidence="4" id="KW-1003">Cell membrane</keyword>
<accession>A0ABQ6Y5N9</accession>
<keyword evidence="6" id="KW-0808">Transferase</keyword>
<dbReference type="SUPFAM" id="SSF55785">
    <property type="entry name" value="PYP-like sensor domain (PAS domain)"/>
    <property type="match status" value="1"/>
</dbReference>
<dbReference type="SMART" id="SM00091">
    <property type="entry name" value="PAS"/>
    <property type="match status" value="1"/>
</dbReference>
<dbReference type="InterPro" id="IPR004358">
    <property type="entry name" value="Sig_transdc_His_kin-like_C"/>
</dbReference>
<dbReference type="Pfam" id="PF00989">
    <property type="entry name" value="PAS"/>
    <property type="match status" value="1"/>
</dbReference>
<keyword evidence="13 14" id="KW-0472">Membrane</keyword>
<dbReference type="SUPFAM" id="SSF55874">
    <property type="entry name" value="ATPase domain of HSP90 chaperone/DNA topoisomerase II/histidine kinase"/>
    <property type="match status" value="1"/>
</dbReference>
<dbReference type="Gene3D" id="3.30.450.20">
    <property type="entry name" value="PAS domain"/>
    <property type="match status" value="2"/>
</dbReference>
<dbReference type="InterPro" id="IPR033463">
    <property type="entry name" value="sCache_3"/>
</dbReference>
<dbReference type="InterPro" id="IPR035965">
    <property type="entry name" value="PAS-like_dom_sf"/>
</dbReference>
<keyword evidence="5" id="KW-0597">Phosphoprotein</keyword>
<dbReference type="PANTHER" id="PTHR44936:SF10">
    <property type="entry name" value="SENSOR PROTEIN RSTB"/>
    <property type="match status" value="1"/>
</dbReference>
<evidence type="ECO:0000256" key="9">
    <source>
        <dbReference type="ARBA" id="ARBA00022777"/>
    </source>
</evidence>
<dbReference type="InterPro" id="IPR016120">
    <property type="entry name" value="Sig_transdc_His_kin_SpoOB"/>
</dbReference>
<evidence type="ECO:0000313" key="16">
    <source>
        <dbReference type="EMBL" id="KAF0804586.1"/>
    </source>
</evidence>
<dbReference type="Pfam" id="PF17203">
    <property type="entry name" value="sCache_3_2"/>
    <property type="match status" value="1"/>
</dbReference>
<sequence length="540" mass="59218">MRRRRIQRLETRLILWVLGFSLLQVVLFAALGQYLLERGVREEAGRKALDLAQLVAELPQVRQALAAGIDSPDGAALAPFIDHLWRRTDADFIVVGDTRLRRLAHPRPDRLGKTMQGGDSQTVLSGNALVSEAQGSLGFSVRGKAPVVDAGGNVIGLVSVGFLNRSVESIAAGRYLQWLPVVLAVFLVGILSSLWIARRVRAALFGWQPHEIARVFAEQSAMLDTVRSGIVALDLDGWVQRSNRRARQLLGVDTSQESALHLRDLLPDQAGFLLRDVEQVLDGVELYVAGQELVLFRRPLRVGGTVRGVFLSFRPQDEVAHVSQQLAQVEAFAELLRVQTHDYSNKLNTLGALIQMGAYGKAVELIGLESQGHQAMVNRLLDSTGEPLLAGLLLGKYHKAKEQGVTFEVAEESVLDASAPRELLERLVSILGNLIDNAIEAARLGPRQPARVRVTFDDLGDHLIFDVEDSGVGLRPERLEAMFRPDYSSKSGRQHGVGLYLVKTYVSALNGTLEVGQADLGGARFTVYLPRRPTDEDNPA</sequence>
<dbReference type="Gene3D" id="3.30.565.10">
    <property type="entry name" value="Histidine kinase-like ATPase, C-terminal domain"/>
    <property type="match status" value="1"/>
</dbReference>
<dbReference type="SUPFAM" id="SSF103190">
    <property type="entry name" value="Sensory domain-like"/>
    <property type="match status" value="1"/>
</dbReference>
<name>A0ABQ6Y5N9_9GAMM</name>
<evidence type="ECO:0000256" key="14">
    <source>
        <dbReference type="SAM" id="Phobius"/>
    </source>
</evidence>
<dbReference type="SUPFAM" id="SSF55890">
    <property type="entry name" value="Sporulation response regulatory protein Spo0B"/>
    <property type="match status" value="1"/>
</dbReference>
<reference evidence="16 17" key="1">
    <citation type="submission" date="2012-09" db="EMBL/GenBank/DDBJ databases">
        <title>Genome Sequence of alkane-degrading Bacterium Alcanivorax sp. 6-D-6.</title>
        <authorList>
            <person name="Lai Q."/>
            <person name="Shao Z."/>
        </authorList>
    </citation>
    <scope>NUCLEOTIDE SEQUENCE [LARGE SCALE GENOMIC DNA]</scope>
    <source>
        <strain evidence="16 17">6-D-6</strain>
    </source>
</reference>
<dbReference type="EC" id="2.7.13.3" evidence="3"/>
<keyword evidence="11 14" id="KW-1133">Transmembrane helix</keyword>
<comment type="caution">
    <text evidence="16">The sequence shown here is derived from an EMBL/GenBank/DDBJ whole genome shotgun (WGS) entry which is preliminary data.</text>
</comment>
<organism evidence="16 17">
    <name type="scientific">Alcanivorax xiamenensis</name>
    <dbReference type="NCBI Taxonomy" id="1177156"/>
    <lineage>
        <taxon>Bacteria</taxon>
        <taxon>Pseudomonadati</taxon>
        <taxon>Pseudomonadota</taxon>
        <taxon>Gammaproteobacteria</taxon>
        <taxon>Oceanospirillales</taxon>
        <taxon>Alcanivoracaceae</taxon>
        <taxon>Alcanivorax</taxon>
    </lineage>
</organism>
<keyword evidence="9 16" id="KW-0418">Kinase</keyword>
<comment type="catalytic activity">
    <reaction evidence="1">
        <text>ATP + protein L-histidine = ADP + protein N-phospho-L-histidine.</text>
        <dbReference type="EC" id="2.7.13.3"/>
    </reaction>
</comment>
<protein>
    <recommendedName>
        <fullName evidence="3">histidine kinase</fullName>
        <ecNumber evidence="3">2.7.13.3</ecNumber>
    </recommendedName>
</protein>
<evidence type="ECO:0000256" key="5">
    <source>
        <dbReference type="ARBA" id="ARBA00022553"/>
    </source>
</evidence>
<evidence type="ECO:0000256" key="4">
    <source>
        <dbReference type="ARBA" id="ARBA00022475"/>
    </source>
</evidence>